<organism evidence="16 17">
    <name type="scientific">Noviherbaspirillum album</name>
    <dbReference type="NCBI Taxonomy" id="3080276"/>
    <lineage>
        <taxon>Bacteria</taxon>
        <taxon>Pseudomonadati</taxon>
        <taxon>Pseudomonadota</taxon>
        <taxon>Betaproteobacteria</taxon>
        <taxon>Burkholderiales</taxon>
        <taxon>Oxalobacteraceae</taxon>
        <taxon>Noviherbaspirillum</taxon>
    </lineage>
</organism>
<evidence type="ECO:0000256" key="12">
    <source>
        <dbReference type="RuleBase" id="RU003357"/>
    </source>
</evidence>
<evidence type="ECO:0000256" key="8">
    <source>
        <dbReference type="ARBA" id="ARBA00023136"/>
    </source>
</evidence>
<comment type="similarity">
    <text evidence="2 11 12">Belongs to the TonB-dependent receptor family.</text>
</comment>
<keyword evidence="7 12" id="KW-0798">TonB box</keyword>
<dbReference type="PANTHER" id="PTHR30069:SF29">
    <property type="entry name" value="HEMOGLOBIN AND HEMOGLOBIN-HAPTOGLOBIN-BINDING PROTEIN 1-RELATED"/>
    <property type="match status" value="1"/>
</dbReference>
<keyword evidence="17" id="KW-1185">Reference proteome</keyword>
<dbReference type="Pfam" id="PF00593">
    <property type="entry name" value="TonB_dep_Rec_b-barrel"/>
    <property type="match status" value="1"/>
</dbReference>
<keyword evidence="9 16" id="KW-0675">Receptor</keyword>
<name>A0ABU6J6I1_9BURK</name>
<evidence type="ECO:0000256" key="11">
    <source>
        <dbReference type="PROSITE-ProRule" id="PRU01360"/>
    </source>
</evidence>
<evidence type="ECO:0000256" key="13">
    <source>
        <dbReference type="SAM" id="SignalP"/>
    </source>
</evidence>
<proteinExistence type="inferred from homology"/>
<dbReference type="InterPro" id="IPR039426">
    <property type="entry name" value="TonB-dep_rcpt-like"/>
</dbReference>
<evidence type="ECO:0000256" key="6">
    <source>
        <dbReference type="ARBA" id="ARBA00022729"/>
    </source>
</evidence>
<protein>
    <submittedName>
        <fullName evidence="16">TonB-dependent receptor</fullName>
    </submittedName>
</protein>
<evidence type="ECO:0000256" key="4">
    <source>
        <dbReference type="ARBA" id="ARBA00022452"/>
    </source>
</evidence>
<evidence type="ECO:0000256" key="1">
    <source>
        <dbReference type="ARBA" id="ARBA00004571"/>
    </source>
</evidence>
<dbReference type="SUPFAM" id="SSF56935">
    <property type="entry name" value="Porins"/>
    <property type="match status" value="1"/>
</dbReference>
<reference evidence="16 17" key="1">
    <citation type="submission" date="2023-10" db="EMBL/GenBank/DDBJ databases">
        <title>Noviherbaspirillum sp. CPCC 100848 genome assembly.</title>
        <authorList>
            <person name="Li X.Y."/>
            <person name="Fang X.M."/>
        </authorList>
    </citation>
    <scope>NUCLEOTIDE SEQUENCE [LARGE SCALE GENOMIC DNA]</scope>
    <source>
        <strain evidence="16 17">CPCC 100848</strain>
    </source>
</reference>
<comment type="subcellular location">
    <subcellularLocation>
        <location evidence="1 11">Cell outer membrane</location>
        <topology evidence="1 11">Multi-pass membrane protein</topology>
    </subcellularLocation>
</comment>
<keyword evidence="4 11" id="KW-1134">Transmembrane beta strand</keyword>
<evidence type="ECO:0000256" key="5">
    <source>
        <dbReference type="ARBA" id="ARBA00022692"/>
    </source>
</evidence>
<dbReference type="EMBL" id="JAWIIV010000005">
    <property type="protein sequence ID" value="MEC4719043.1"/>
    <property type="molecule type" value="Genomic_DNA"/>
</dbReference>
<keyword evidence="10 11" id="KW-0998">Cell outer membrane</keyword>
<evidence type="ECO:0000259" key="15">
    <source>
        <dbReference type="Pfam" id="PF07715"/>
    </source>
</evidence>
<dbReference type="Proteomes" id="UP001352263">
    <property type="component" value="Unassembled WGS sequence"/>
</dbReference>
<evidence type="ECO:0000256" key="9">
    <source>
        <dbReference type="ARBA" id="ARBA00023170"/>
    </source>
</evidence>
<dbReference type="InterPro" id="IPR012910">
    <property type="entry name" value="Plug_dom"/>
</dbReference>
<dbReference type="PANTHER" id="PTHR30069">
    <property type="entry name" value="TONB-DEPENDENT OUTER MEMBRANE RECEPTOR"/>
    <property type="match status" value="1"/>
</dbReference>
<dbReference type="RefSeq" id="WP_326505769.1">
    <property type="nucleotide sequence ID" value="NZ_JAWIIV010000005.1"/>
</dbReference>
<evidence type="ECO:0000256" key="7">
    <source>
        <dbReference type="ARBA" id="ARBA00023077"/>
    </source>
</evidence>
<evidence type="ECO:0000313" key="17">
    <source>
        <dbReference type="Proteomes" id="UP001352263"/>
    </source>
</evidence>
<dbReference type="PROSITE" id="PS52016">
    <property type="entry name" value="TONB_DEPENDENT_REC_3"/>
    <property type="match status" value="1"/>
</dbReference>
<evidence type="ECO:0000313" key="16">
    <source>
        <dbReference type="EMBL" id="MEC4719043.1"/>
    </source>
</evidence>
<dbReference type="Pfam" id="PF07715">
    <property type="entry name" value="Plug"/>
    <property type="match status" value="1"/>
</dbReference>
<keyword evidence="8 11" id="KW-0472">Membrane</keyword>
<keyword evidence="5 11" id="KW-0812">Transmembrane</keyword>
<dbReference type="CDD" id="cd01347">
    <property type="entry name" value="ligand_gated_channel"/>
    <property type="match status" value="1"/>
</dbReference>
<dbReference type="Gene3D" id="2.170.130.10">
    <property type="entry name" value="TonB-dependent receptor, plug domain"/>
    <property type="match status" value="1"/>
</dbReference>
<dbReference type="Gene3D" id="2.40.170.20">
    <property type="entry name" value="TonB-dependent receptor, beta-barrel domain"/>
    <property type="match status" value="1"/>
</dbReference>
<sequence length="700" mass="76698">MKTLYALPLTLATLLLAHVPVAHSADAGEEEDLALVYGDKSTISIATGSKQQLRRAPAVATVITAEDIAAMGATDLDEVLETVPGIHVSNAPNTYSSLYLIRGIYSGQNPQTLMLQNGVPMTTLFQGNKGNIWGGYPVENIARIEVIRGPGSALYGADAYSGVINIITKNAAEIGGTHVGVRAGSFDTRSAWVQHGSKAGDLDISAYLRAGKTDGQRRIIEADAQTARDRTARTSASLAPGPVNVGYDAIDANLGLGYRKWRLNVGYKQRDDLGTGAGISSALDPVGKEKSERFNTDLSWADSQLAPGWGVGATVSYFEYRQRIPVDLRLWPPGTRFPTGLFPEGMIGHPDTSERQMRLSAFATYSGFDDHSIRVGVGHDDLNLYETATYKNYIFDAAGMPIPAGPVADYSLIQPFMLPQRRKLDYVYLQDEWQFARDLTLTAGVRHDRYSDFGGTTNPRVALVWDAALDVTAKLLYGRAFRAPSFSEQYSINNPVQRGNPDLSPETISTLEAAFAWQARRDLQLNLSVFRYNMDDIIRTVPNPAPAPGSTFSNTGGQHGHGMELEAVWDATRTLRLSGNYSYQRSIDESTGRDAGYAPHHHLYGRADWRFASGWMASTQLNWVADRKRPAGDRRPPVADYKTFDLSLRSLRGNNKWEFGATVRNLFNADVREPSPAPGLIPNDLPLAPRAIYLQAVYSM</sequence>
<feature type="chain" id="PRO_5045333149" evidence="13">
    <location>
        <begin position="25"/>
        <end position="700"/>
    </location>
</feature>
<dbReference type="InterPro" id="IPR036942">
    <property type="entry name" value="Beta-barrel_TonB_sf"/>
</dbReference>
<evidence type="ECO:0000256" key="3">
    <source>
        <dbReference type="ARBA" id="ARBA00022448"/>
    </source>
</evidence>
<comment type="caution">
    <text evidence="16">The sequence shown here is derived from an EMBL/GenBank/DDBJ whole genome shotgun (WGS) entry which is preliminary data.</text>
</comment>
<feature type="domain" description="TonB-dependent receptor-like beta-barrel" evidence="14">
    <location>
        <begin position="248"/>
        <end position="666"/>
    </location>
</feature>
<dbReference type="InterPro" id="IPR000531">
    <property type="entry name" value="Beta-barrel_TonB"/>
</dbReference>
<evidence type="ECO:0000256" key="2">
    <source>
        <dbReference type="ARBA" id="ARBA00009810"/>
    </source>
</evidence>
<accession>A0ABU6J6I1</accession>
<feature type="domain" description="TonB-dependent receptor plug" evidence="15">
    <location>
        <begin position="53"/>
        <end position="163"/>
    </location>
</feature>
<evidence type="ECO:0000259" key="14">
    <source>
        <dbReference type="Pfam" id="PF00593"/>
    </source>
</evidence>
<gene>
    <name evidence="16" type="ORF">RY831_07780</name>
</gene>
<keyword evidence="6 13" id="KW-0732">Signal</keyword>
<dbReference type="InterPro" id="IPR037066">
    <property type="entry name" value="Plug_dom_sf"/>
</dbReference>
<evidence type="ECO:0000256" key="10">
    <source>
        <dbReference type="ARBA" id="ARBA00023237"/>
    </source>
</evidence>
<keyword evidence="3 11" id="KW-0813">Transport</keyword>
<feature type="signal peptide" evidence="13">
    <location>
        <begin position="1"/>
        <end position="24"/>
    </location>
</feature>